<keyword evidence="5" id="KW-0175">Coiled coil</keyword>
<feature type="transmembrane region" description="Helical" evidence="6">
    <location>
        <begin position="237"/>
        <end position="257"/>
    </location>
</feature>
<dbReference type="RefSeq" id="WP_230056334.1">
    <property type="nucleotide sequence ID" value="NZ_CAJHOE010000001.1"/>
</dbReference>
<dbReference type="Proteomes" id="UP000789359">
    <property type="component" value="Unassembled WGS sequence"/>
</dbReference>
<keyword evidence="4 6" id="KW-0472">Membrane</keyword>
<evidence type="ECO:0000256" key="2">
    <source>
        <dbReference type="ARBA" id="ARBA00022692"/>
    </source>
</evidence>
<comment type="subcellular location">
    <subcellularLocation>
        <location evidence="1">Membrane</location>
    </subcellularLocation>
</comment>
<keyword evidence="3 6" id="KW-1133">Transmembrane helix</keyword>
<evidence type="ECO:0000259" key="7">
    <source>
        <dbReference type="Pfam" id="PF00924"/>
    </source>
</evidence>
<dbReference type="SUPFAM" id="SSF50182">
    <property type="entry name" value="Sm-like ribonucleoproteins"/>
    <property type="match status" value="1"/>
</dbReference>
<organism evidence="8 9">
    <name type="scientific">Campylobacter suis</name>
    <dbReference type="NCBI Taxonomy" id="2790657"/>
    <lineage>
        <taxon>Bacteria</taxon>
        <taxon>Pseudomonadati</taxon>
        <taxon>Campylobacterota</taxon>
        <taxon>Epsilonproteobacteria</taxon>
        <taxon>Campylobacterales</taxon>
        <taxon>Campylobacteraceae</taxon>
        <taxon>Campylobacter</taxon>
    </lineage>
</organism>
<evidence type="ECO:0000256" key="1">
    <source>
        <dbReference type="ARBA" id="ARBA00004370"/>
    </source>
</evidence>
<dbReference type="PANTHER" id="PTHR30566">
    <property type="entry name" value="YNAI-RELATED MECHANOSENSITIVE ION CHANNEL"/>
    <property type="match status" value="1"/>
</dbReference>
<accession>A0ABM8Q200</accession>
<evidence type="ECO:0000256" key="4">
    <source>
        <dbReference type="ARBA" id="ARBA00023136"/>
    </source>
</evidence>
<dbReference type="EMBL" id="CAJHOE010000001">
    <property type="protein sequence ID" value="CAD7286817.1"/>
    <property type="molecule type" value="Genomic_DNA"/>
</dbReference>
<reference evidence="8 9" key="1">
    <citation type="submission" date="2020-11" db="EMBL/GenBank/DDBJ databases">
        <authorList>
            <person name="Peeters C."/>
        </authorList>
    </citation>
    <scope>NUCLEOTIDE SEQUENCE [LARGE SCALE GENOMIC DNA]</scope>
    <source>
        <strain evidence="8 9">LMG 8286</strain>
    </source>
</reference>
<gene>
    <name evidence="8" type="ORF">LMG8286_00552</name>
</gene>
<protein>
    <recommendedName>
        <fullName evidence="7">Mechanosensitive ion channel MscS domain-containing protein</fullName>
    </recommendedName>
</protein>
<dbReference type="Pfam" id="PF00924">
    <property type="entry name" value="MS_channel_2nd"/>
    <property type="match status" value="1"/>
</dbReference>
<keyword evidence="9" id="KW-1185">Reference proteome</keyword>
<keyword evidence="2 6" id="KW-0812">Transmembrane</keyword>
<feature type="coiled-coil region" evidence="5">
    <location>
        <begin position="66"/>
        <end position="110"/>
    </location>
</feature>
<dbReference type="InterPro" id="IPR023408">
    <property type="entry name" value="MscS_beta-dom_sf"/>
</dbReference>
<dbReference type="InterPro" id="IPR006685">
    <property type="entry name" value="MscS_channel_2nd"/>
</dbReference>
<evidence type="ECO:0000256" key="6">
    <source>
        <dbReference type="SAM" id="Phobius"/>
    </source>
</evidence>
<comment type="caution">
    <text evidence="8">The sequence shown here is derived from an EMBL/GenBank/DDBJ whole genome shotgun (WGS) entry which is preliminary data.</text>
</comment>
<dbReference type="PANTHER" id="PTHR30566:SF5">
    <property type="entry name" value="MECHANOSENSITIVE ION CHANNEL PROTEIN 1, MITOCHONDRIAL-RELATED"/>
    <property type="match status" value="1"/>
</dbReference>
<proteinExistence type="predicted"/>
<feature type="domain" description="Mechanosensitive ion channel MscS" evidence="7">
    <location>
        <begin position="318"/>
        <end position="400"/>
    </location>
</feature>
<dbReference type="Gene3D" id="2.30.30.60">
    <property type="match status" value="1"/>
</dbReference>
<evidence type="ECO:0000256" key="3">
    <source>
        <dbReference type="ARBA" id="ARBA00022989"/>
    </source>
</evidence>
<feature type="transmembrane region" description="Helical" evidence="6">
    <location>
        <begin position="277"/>
        <end position="294"/>
    </location>
</feature>
<name>A0ABM8Q200_9BACT</name>
<evidence type="ECO:0000313" key="8">
    <source>
        <dbReference type="EMBL" id="CAD7286817.1"/>
    </source>
</evidence>
<sequence length="537" mass="61172">MRILVFLSLFLVFAFGEINASIDVNSSFYSPEKSAKISELQKQIDAIDLALKNNTWITRYANYRTYEKIKVELEKSEAQYKKIDKNSRKAEELDKKINTLNEQINLLKEFEKMPFSQMLASPDINSPPRISNPIALVGGFSYMKKVATDKEEYAKHIHELDTIIEKLKNKEDLLSDLITLTNDINSSVADESMLEDLARQIAEFKGTKQIADTTFSVYEKRAEEAINITKNEVKSQVISLATIAILILAIIGLSFFFKFVAKRTISDDDRFYTVNKFINFINFLLIILILLFAYIENVTYIVTVLGFASAGLAIAMKDMFMSMLGWVVITVGGTFHVGDRIKVQKGDIAYVGDIIDISLLRMTVFEDVTMASYLEKSRRAGRIVFVPNHYIFTELISNYAHYGMKTVWDGLDIFVSFDSNHKKAVYIAKTIARKYSKGYTDIAKRQMGKLRAQYSIKNSNVDPRVFTLFEPYGICISIWYMANSYAPLALRSTISAELIDAFSKEDDIRIAYPTQTLYTARKISPNIHSEIDEGLNE</sequence>
<evidence type="ECO:0000256" key="5">
    <source>
        <dbReference type="SAM" id="Coils"/>
    </source>
</evidence>
<evidence type="ECO:0000313" key="9">
    <source>
        <dbReference type="Proteomes" id="UP000789359"/>
    </source>
</evidence>
<dbReference type="InterPro" id="IPR010920">
    <property type="entry name" value="LSM_dom_sf"/>
</dbReference>